<organism evidence="6">
    <name type="scientific">Cyprideis torosa</name>
    <dbReference type="NCBI Taxonomy" id="163714"/>
    <lineage>
        <taxon>Eukaryota</taxon>
        <taxon>Metazoa</taxon>
        <taxon>Ecdysozoa</taxon>
        <taxon>Arthropoda</taxon>
        <taxon>Crustacea</taxon>
        <taxon>Oligostraca</taxon>
        <taxon>Ostracoda</taxon>
        <taxon>Podocopa</taxon>
        <taxon>Podocopida</taxon>
        <taxon>Cytherocopina</taxon>
        <taxon>Cytheroidea</taxon>
        <taxon>Cytherideidae</taxon>
        <taxon>Cyprideis</taxon>
    </lineage>
</organism>
<dbReference type="InterPro" id="IPR036691">
    <property type="entry name" value="Endo/exonu/phosph_ase_sf"/>
</dbReference>
<dbReference type="Gene3D" id="2.60.40.10">
    <property type="entry name" value="Immunoglobulins"/>
    <property type="match status" value="2"/>
</dbReference>
<dbReference type="GO" id="GO:0003677">
    <property type="term" value="F:DNA binding"/>
    <property type="evidence" value="ECO:0007669"/>
    <property type="project" value="TreeGrafter"/>
</dbReference>
<comment type="similarity">
    <text evidence="1">Belongs to the DNase I family.</text>
</comment>
<dbReference type="InterPro" id="IPR002350">
    <property type="entry name" value="Kazal_dom"/>
</dbReference>
<reference evidence="6" key="1">
    <citation type="submission" date="2020-11" db="EMBL/GenBank/DDBJ databases">
        <authorList>
            <person name="Tran Van P."/>
        </authorList>
    </citation>
    <scope>NUCLEOTIDE SEQUENCE</scope>
</reference>
<evidence type="ECO:0000256" key="1">
    <source>
        <dbReference type="ARBA" id="ARBA00007359"/>
    </source>
</evidence>
<dbReference type="SUPFAM" id="SSF100895">
    <property type="entry name" value="Kazal-type serine protease inhibitors"/>
    <property type="match status" value="1"/>
</dbReference>
<dbReference type="SUPFAM" id="SSF56219">
    <property type="entry name" value="DNase I-like"/>
    <property type="match status" value="1"/>
</dbReference>
<dbReference type="InterPro" id="IPR011044">
    <property type="entry name" value="Quino_amine_DH_bsu"/>
</dbReference>
<sequence length="1019" mass="114507">MAALPKVALSLLLVIYSVQARLYPRSLYPPKFFENDKEMQIRFPSNDIFDDRDDGPCENVMCDSNGEECAVNRQGKGECVCIKSCPEHYNPVCGTDGFLYPNHCELHRTACVTGYHISIQHEASCIPKPVDESTTTAVPHNHLSEEAFPSPIHLETNLEEKGKRVEPTTTEPQQTCQPAQLEVLKENLILLNYDRLQPVKLVDLVPKMFSRYDLNQDEMLSDFELEEAHRVDQPPPSYLNSPTCTMKEILGSGHISYATFAKAFGNVNDVTTASREPVLETSTVQINIGDSVNLQCDVVNQAHRKSDGEANRPVVWRRNGVDLKSLDLENMEFFQDGALYISDVQLFHSGRYTCNDDDDESIVQTHFLNITSVPRVSTIPSIQAVTPGSSALMECWVTGQPNPQVIWLKNDAALSDGSDMETEKFDIRGNGRFLRIQDLTYSDTGAYMCQGTSPGGLQRGVSSLIVQDHPRETLQQVTKSVLVILHSHGISFNDPEECQLRNLIRGTEVVPGTQMHICGETETEGCVWGSAVNVNNTYVFVTQPFKDRIIVISLSQRHVVDVIKTDSTPVSLQYSRHHDQVWVVCWRHLSGDLGHKTLQVVRHASHRGIQRLAVHPEPISGEFDTRARYPGVPMTSPDSNWLVTLHHHDKSIVLGVQQVTADGLRFEFDVETTLNVSDVTFARSNNRHSYDILASSWERPDILHLDLSTGHVDIITGVGEGSQNPSWWNIPLRPIASAPGFSPYFATTSDRAVFIGNAQSRSIHCEIGNLEGPQRLAWFTEDVQNNGIVNDYDAVAIQEIRDIDESALQVFLDALNYESEFMYTNVSSPRLGRTSYKEQYALVYKPSSIQVLETYVYEDEAEDIFEREPFAMKVVSNLSDEPPFALIVVHMKPDDAVAELDKMPDVIDIVMERFAVEDMLLVGDFNSDCSYVTDSDWDLISLWTQDRFTWLVDNDEDTTVRESTNCAYDRMVSLGTALEATIEDVTVRRFNAPDDLNIHSESDAIRISDHYPVDIMLGF</sequence>
<name>A0A7R8W1V0_9CRUS</name>
<evidence type="ECO:0000313" key="6">
    <source>
        <dbReference type="EMBL" id="CAD7223272.1"/>
    </source>
</evidence>
<dbReference type="GO" id="GO:0005634">
    <property type="term" value="C:nucleus"/>
    <property type="evidence" value="ECO:0007669"/>
    <property type="project" value="TreeGrafter"/>
</dbReference>
<dbReference type="PROSITE" id="PS50835">
    <property type="entry name" value="IG_LIKE"/>
    <property type="match status" value="2"/>
</dbReference>
<dbReference type="InterPro" id="IPR013783">
    <property type="entry name" value="Ig-like_fold"/>
</dbReference>
<dbReference type="Pfam" id="PF07648">
    <property type="entry name" value="Kazal_2"/>
    <property type="match status" value="1"/>
</dbReference>
<proteinExistence type="inferred from homology"/>
<keyword evidence="5" id="KW-0393">Immunoglobulin domain</keyword>
<dbReference type="PANTHER" id="PTHR11371:SF31">
    <property type="entry name" value="EXTRACELLULAR NUCLEASE"/>
    <property type="match status" value="1"/>
</dbReference>
<dbReference type="InterPro" id="IPR036179">
    <property type="entry name" value="Ig-like_dom_sf"/>
</dbReference>
<dbReference type="SUPFAM" id="SSF48726">
    <property type="entry name" value="Immunoglobulin"/>
    <property type="match status" value="2"/>
</dbReference>
<dbReference type="PROSITE" id="PS51465">
    <property type="entry name" value="KAZAL_2"/>
    <property type="match status" value="1"/>
</dbReference>
<dbReference type="EMBL" id="OB660177">
    <property type="protein sequence ID" value="CAD7223272.1"/>
    <property type="molecule type" value="Genomic_DNA"/>
</dbReference>
<dbReference type="InterPro" id="IPR013098">
    <property type="entry name" value="Ig_I-set"/>
</dbReference>
<dbReference type="InterPro" id="IPR016202">
    <property type="entry name" value="DNase_I"/>
</dbReference>
<dbReference type="Pfam" id="PF07679">
    <property type="entry name" value="I-set"/>
    <property type="match status" value="1"/>
</dbReference>
<dbReference type="InterPro" id="IPR003599">
    <property type="entry name" value="Ig_sub"/>
</dbReference>
<dbReference type="GO" id="GO:0004530">
    <property type="term" value="F:deoxyribonuclease I activity"/>
    <property type="evidence" value="ECO:0007669"/>
    <property type="project" value="TreeGrafter"/>
</dbReference>
<dbReference type="SMART" id="SM00409">
    <property type="entry name" value="IG"/>
    <property type="match status" value="2"/>
</dbReference>
<dbReference type="PRINTS" id="PR00130">
    <property type="entry name" value="DNASEI"/>
</dbReference>
<dbReference type="InterPro" id="IPR036058">
    <property type="entry name" value="Kazal_dom_sf"/>
</dbReference>
<dbReference type="SMART" id="SM00408">
    <property type="entry name" value="IGc2"/>
    <property type="match status" value="2"/>
</dbReference>
<dbReference type="CDD" id="cd00104">
    <property type="entry name" value="KAZAL_FS"/>
    <property type="match status" value="1"/>
</dbReference>
<evidence type="ECO:0000256" key="3">
    <source>
        <dbReference type="ARBA" id="ARBA00022801"/>
    </source>
</evidence>
<protein>
    <submittedName>
        <fullName evidence="6">Uncharacterized protein</fullName>
    </submittedName>
</protein>
<dbReference type="Gene3D" id="2.130.10.10">
    <property type="entry name" value="YVTN repeat-like/Quinoprotein amine dehydrogenase"/>
    <property type="match status" value="1"/>
</dbReference>
<dbReference type="Pfam" id="PF03372">
    <property type="entry name" value="Exo_endo_phos"/>
    <property type="match status" value="1"/>
</dbReference>
<keyword evidence="4" id="KW-1015">Disulfide bond</keyword>
<dbReference type="GO" id="GO:0006308">
    <property type="term" value="P:DNA catabolic process"/>
    <property type="evidence" value="ECO:0007669"/>
    <property type="project" value="InterPro"/>
</dbReference>
<dbReference type="InterPro" id="IPR015943">
    <property type="entry name" value="WD40/YVTN_repeat-like_dom_sf"/>
</dbReference>
<dbReference type="PANTHER" id="PTHR11371">
    <property type="entry name" value="DEOXYRIBONUCLEASE"/>
    <property type="match status" value="1"/>
</dbReference>
<dbReference type="AlphaFoldDB" id="A0A7R8W1V0"/>
<dbReference type="OrthoDB" id="6085115at2759"/>
<dbReference type="Gene3D" id="3.60.10.10">
    <property type="entry name" value="Endonuclease/exonuclease/phosphatase"/>
    <property type="match status" value="1"/>
</dbReference>
<dbReference type="SUPFAM" id="SSF50969">
    <property type="entry name" value="YVTN repeat-like/Quinoprotein amine dehydrogenase"/>
    <property type="match status" value="1"/>
</dbReference>
<dbReference type="SMART" id="SM00280">
    <property type="entry name" value="KAZAL"/>
    <property type="match status" value="1"/>
</dbReference>
<evidence type="ECO:0000256" key="4">
    <source>
        <dbReference type="ARBA" id="ARBA00023157"/>
    </source>
</evidence>
<accession>A0A7R8W1V0</accession>
<keyword evidence="3" id="KW-0378">Hydrolase</keyword>
<dbReference type="InterPro" id="IPR007110">
    <property type="entry name" value="Ig-like_dom"/>
</dbReference>
<keyword evidence="2" id="KW-0540">Nuclease</keyword>
<dbReference type="FunFam" id="2.60.40.10:FF:000032">
    <property type="entry name" value="palladin isoform X1"/>
    <property type="match status" value="1"/>
</dbReference>
<dbReference type="InterPro" id="IPR005135">
    <property type="entry name" value="Endo/exonuclease/phosphatase"/>
</dbReference>
<evidence type="ECO:0000256" key="2">
    <source>
        <dbReference type="ARBA" id="ARBA00022722"/>
    </source>
</evidence>
<evidence type="ECO:0000256" key="5">
    <source>
        <dbReference type="ARBA" id="ARBA00023319"/>
    </source>
</evidence>
<gene>
    <name evidence="6" type="ORF">CTOB1V02_LOCUS1262</name>
</gene>
<dbReference type="Gene3D" id="3.30.60.30">
    <property type="match status" value="1"/>
</dbReference>
<dbReference type="SMART" id="SM00476">
    <property type="entry name" value="DNaseIc"/>
    <property type="match status" value="1"/>
</dbReference>
<dbReference type="InterPro" id="IPR003598">
    <property type="entry name" value="Ig_sub2"/>
</dbReference>